<dbReference type="PROSITE" id="PS00042">
    <property type="entry name" value="HTH_CRP_1"/>
    <property type="match status" value="1"/>
</dbReference>
<dbReference type="Pfam" id="PF13545">
    <property type="entry name" value="HTH_Crp_2"/>
    <property type="match status" value="1"/>
</dbReference>
<dbReference type="InterPro" id="IPR036388">
    <property type="entry name" value="WH-like_DNA-bd_sf"/>
</dbReference>
<dbReference type="GO" id="GO:0032993">
    <property type="term" value="C:protein-DNA complex"/>
    <property type="evidence" value="ECO:0007669"/>
    <property type="project" value="UniProtKB-ARBA"/>
</dbReference>
<keyword evidence="7" id="KW-0614">Plasmid</keyword>
<keyword evidence="4" id="KW-0238">DNA-binding</keyword>
<dbReference type="InterPro" id="IPR018335">
    <property type="entry name" value="Tscrpt_reg_HTH_Crp-type_CS"/>
</dbReference>
<evidence type="ECO:0000256" key="1">
    <source>
        <dbReference type="ARBA" id="ARBA00001966"/>
    </source>
</evidence>
<accession>A0A286NZ77</accession>
<evidence type="ECO:0000256" key="4">
    <source>
        <dbReference type="ARBA" id="ARBA00023125"/>
    </source>
</evidence>
<sequence length="300" mass="33659">MIPEKRIIRRIQSGGCAIHCQDCSISQLCIPFTLNEHELDQLDNIIERKKPIQKGQTLFKAGDELKSLYAIRSGTIKSYTITEQGDEQITGFHLAGDLVGFDAIGSGHHPSFAQALETSMVCEIPFETLDDLSGKMPNLRQQMMRLMSGEIKGDQDMILLLSKKNAEERLAAFIYNLSRRFAQRGFSPREFRLTMTRGDIGNYLGLTVETISRLLGRFQKSGMLAVKGKYITIENSDALAVLAGHTRNVAKSFRKPLCYPSVKSLNFPDLLIWQEVIPCFNNQLVMCAPAVYPYSDKGML</sequence>
<reference evidence="7" key="1">
    <citation type="journal article" date="2018" name="Antimicrob. Agents Chemother.">
        <title>Molecular Characterization of IMP-1-Producing Enterobacter cloacae Complex Isolates in Tokyo.</title>
        <authorList>
            <person name="Aoki K."/>
            <person name="Harada S."/>
            <person name="Yahara K."/>
            <person name="Ishii Y."/>
            <person name="Motooka D."/>
            <person name="Nakamura S."/>
            <person name="Akeda Y."/>
            <person name="Iida T."/>
            <person name="Tomono K."/>
            <person name="Iwata S."/>
            <person name="Moriya K."/>
            <person name="Tateda K."/>
        </authorList>
    </citation>
    <scope>NUCLEOTIDE SEQUENCE</scope>
    <source>
        <strain evidence="7">TUM11043</strain>
        <plasmid evidence="7">pMTY11043_IncHI2</plasmid>
    </source>
</reference>
<evidence type="ECO:0000256" key="6">
    <source>
        <dbReference type="ARBA" id="ARBA00037339"/>
    </source>
</evidence>
<dbReference type="PANTHER" id="PTHR24567">
    <property type="entry name" value="CRP FAMILY TRANSCRIPTIONAL REGULATORY PROTEIN"/>
    <property type="match status" value="1"/>
</dbReference>
<dbReference type="CDD" id="cd00092">
    <property type="entry name" value="HTH_CRP"/>
    <property type="match status" value="1"/>
</dbReference>
<dbReference type="InterPro" id="IPR018490">
    <property type="entry name" value="cNMP-bd_dom_sf"/>
</dbReference>
<dbReference type="InterPro" id="IPR012318">
    <property type="entry name" value="HTH_CRP"/>
</dbReference>
<comment type="cofactor">
    <cofactor evidence="1">
        <name>[4Fe-4S] cluster</name>
        <dbReference type="ChEBI" id="CHEBI:49883"/>
    </cofactor>
</comment>
<evidence type="ECO:0000256" key="3">
    <source>
        <dbReference type="ARBA" id="ARBA00023015"/>
    </source>
</evidence>
<dbReference type="Gene3D" id="1.10.10.10">
    <property type="entry name" value="Winged helix-like DNA-binding domain superfamily/Winged helix DNA-binding domain"/>
    <property type="match status" value="1"/>
</dbReference>
<evidence type="ECO:0000256" key="5">
    <source>
        <dbReference type="ARBA" id="ARBA00023163"/>
    </source>
</evidence>
<dbReference type="Gene3D" id="2.60.120.10">
    <property type="entry name" value="Jelly Rolls"/>
    <property type="match status" value="1"/>
</dbReference>
<keyword evidence="5" id="KW-0804">Transcription</keyword>
<dbReference type="GO" id="GO:0001216">
    <property type="term" value="F:DNA-binding transcription activator activity"/>
    <property type="evidence" value="ECO:0007669"/>
    <property type="project" value="UniProtKB-ARBA"/>
</dbReference>
<dbReference type="PRINTS" id="PR00034">
    <property type="entry name" value="HTHCRP"/>
</dbReference>
<dbReference type="NCBIfam" id="NF008365">
    <property type="entry name" value="PRK11161.1"/>
    <property type="match status" value="1"/>
</dbReference>
<dbReference type="SUPFAM" id="SSF51206">
    <property type="entry name" value="cAMP-binding domain-like"/>
    <property type="match status" value="1"/>
</dbReference>
<dbReference type="SUPFAM" id="SSF46785">
    <property type="entry name" value="Winged helix' DNA-binding domain"/>
    <property type="match status" value="1"/>
</dbReference>
<proteinExistence type="predicted"/>
<dbReference type="InterPro" id="IPR014710">
    <property type="entry name" value="RmlC-like_jellyroll"/>
</dbReference>
<dbReference type="GO" id="GO:0005829">
    <property type="term" value="C:cytosol"/>
    <property type="evidence" value="ECO:0007669"/>
    <property type="project" value="TreeGrafter"/>
</dbReference>
<dbReference type="GO" id="GO:0000976">
    <property type="term" value="F:transcription cis-regulatory region binding"/>
    <property type="evidence" value="ECO:0007669"/>
    <property type="project" value="UniProtKB-ARBA"/>
</dbReference>
<dbReference type="PROSITE" id="PS51063">
    <property type="entry name" value="HTH_CRP_2"/>
    <property type="match status" value="1"/>
</dbReference>
<dbReference type="InterPro" id="IPR000595">
    <property type="entry name" value="cNMP-bd_dom"/>
</dbReference>
<keyword evidence="2" id="KW-0479">Metal-binding</keyword>
<gene>
    <name evidence="7" type="primary">fnr</name>
    <name evidence="7" type="ORF">TUM11043_00184</name>
</gene>
<dbReference type="PROSITE" id="PS50042">
    <property type="entry name" value="CNMP_BINDING_3"/>
    <property type="match status" value="1"/>
</dbReference>
<keyword evidence="2" id="KW-0408">Iron</keyword>
<dbReference type="SMART" id="SM00100">
    <property type="entry name" value="cNMP"/>
    <property type="match status" value="1"/>
</dbReference>
<evidence type="ECO:0000256" key="2">
    <source>
        <dbReference type="ARBA" id="ARBA00022485"/>
    </source>
</evidence>
<protein>
    <submittedName>
        <fullName evidence="7">Transcriptional regulator FNR</fullName>
    </submittedName>
</protein>
<keyword evidence="3" id="KW-0805">Transcription regulation</keyword>
<name>A0A286NZ77_9ENTR</name>
<dbReference type="AlphaFoldDB" id="A0A286NZ77"/>
<dbReference type="Pfam" id="PF00027">
    <property type="entry name" value="cNMP_binding"/>
    <property type="match status" value="1"/>
</dbReference>
<dbReference type="FunFam" id="1.10.10.10:FF:000028">
    <property type="entry name" value="Fumarate/nitrate reduction transcriptional regulator Fnr"/>
    <property type="match status" value="1"/>
</dbReference>
<dbReference type="FunFam" id="2.60.120.10:FF:000004">
    <property type="entry name" value="Fumarate/nitrate reduction transcriptional regulator Fnr"/>
    <property type="match status" value="1"/>
</dbReference>
<dbReference type="EMBL" id="AP018352">
    <property type="protein sequence ID" value="BBA26022.1"/>
    <property type="molecule type" value="Genomic_DNA"/>
</dbReference>
<keyword evidence="2" id="KW-0411">Iron-sulfur</keyword>
<evidence type="ECO:0000313" key="7">
    <source>
        <dbReference type="EMBL" id="BBA26022.1"/>
    </source>
</evidence>
<dbReference type="GO" id="GO:0051539">
    <property type="term" value="F:4 iron, 4 sulfur cluster binding"/>
    <property type="evidence" value="ECO:0007669"/>
    <property type="project" value="UniProtKB-KW"/>
</dbReference>
<geneLocation type="plasmid" evidence="7">
    <name>pMTY11043_IncHI2</name>
</geneLocation>
<dbReference type="InterPro" id="IPR036390">
    <property type="entry name" value="WH_DNA-bd_sf"/>
</dbReference>
<comment type="function">
    <text evidence="6">Global transcription factor that controls the expression of over 100 target genes in response to anoxia. It facilitates the adaptation to anaerobic growth conditions by regulating the expression of gene products that are involved in anaerobic energy metabolism. When the terminal electron acceptor, O(2), is no longer available, it represses the synthesis of enzymes involved in aerobic respiration and increases the synthesis of enzymes required for anaerobic respiration.</text>
</comment>
<keyword evidence="2" id="KW-0004">4Fe-4S</keyword>
<organism evidence="7">
    <name type="scientific">Enterobacter hormaechei</name>
    <dbReference type="NCBI Taxonomy" id="158836"/>
    <lineage>
        <taxon>Bacteria</taxon>
        <taxon>Pseudomonadati</taxon>
        <taxon>Pseudomonadota</taxon>
        <taxon>Gammaproteobacteria</taxon>
        <taxon>Enterobacterales</taxon>
        <taxon>Enterobacteriaceae</taxon>
        <taxon>Enterobacter</taxon>
        <taxon>Enterobacter cloacae complex</taxon>
    </lineage>
</organism>
<dbReference type="SMART" id="SM00419">
    <property type="entry name" value="HTH_CRP"/>
    <property type="match status" value="1"/>
</dbReference>
<dbReference type="PANTHER" id="PTHR24567:SF75">
    <property type="entry name" value="FUMARATE AND NITRATE REDUCTION REGULATORY PROTEIN"/>
    <property type="match status" value="1"/>
</dbReference>
<dbReference type="CDD" id="cd00038">
    <property type="entry name" value="CAP_ED"/>
    <property type="match status" value="1"/>
</dbReference>
<dbReference type="InterPro" id="IPR050397">
    <property type="entry name" value="Env_Response_Regulators"/>
</dbReference>